<evidence type="ECO:0000259" key="2">
    <source>
        <dbReference type="Pfam" id="PF01345"/>
    </source>
</evidence>
<proteinExistence type="predicted"/>
<evidence type="ECO:0000256" key="1">
    <source>
        <dbReference type="SAM" id="SignalP"/>
    </source>
</evidence>
<protein>
    <recommendedName>
        <fullName evidence="2">DUF11 domain-containing protein</fullName>
    </recommendedName>
</protein>
<feature type="chain" id="PRO_5014650138" description="DUF11 domain-containing protein" evidence="1">
    <location>
        <begin position="25"/>
        <end position="169"/>
    </location>
</feature>
<evidence type="ECO:0000313" key="3">
    <source>
        <dbReference type="EMBL" id="PIZ15245.1"/>
    </source>
</evidence>
<dbReference type="NCBIfam" id="TIGR01451">
    <property type="entry name" value="B_ant_repeat"/>
    <property type="match status" value="1"/>
</dbReference>
<name>A0A2M7S6Q9_9BACT</name>
<feature type="signal peptide" evidence="1">
    <location>
        <begin position="1"/>
        <end position="24"/>
    </location>
</feature>
<reference evidence="4" key="1">
    <citation type="submission" date="2017-09" db="EMBL/GenBank/DDBJ databases">
        <title>Depth-based differentiation of microbial function through sediment-hosted aquifers and enrichment of novel symbionts in the deep terrestrial subsurface.</title>
        <authorList>
            <person name="Probst A.J."/>
            <person name="Ladd B."/>
            <person name="Jarett J.K."/>
            <person name="Geller-Mcgrath D.E."/>
            <person name="Sieber C.M.K."/>
            <person name="Emerson J.B."/>
            <person name="Anantharaman K."/>
            <person name="Thomas B.C."/>
            <person name="Malmstrom R."/>
            <person name="Stieglmeier M."/>
            <person name="Klingl A."/>
            <person name="Woyke T."/>
            <person name="Ryan C.M."/>
            <person name="Banfield J.F."/>
        </authorList>
    </citation>
    <scope>NUCLEOTIDE SEQUENCE [LARGE SCALE GENOMIC DNA]</scope>
</reference>
<accession>A0A2M7S6Q9</accession>
<gene>
    <name evidence="3" type="ORF">COY52_10180</name>
</gene>
<dbReference type="EMBL" id="PFMR01000274">
    <property type="protein sequence ID" value="PIZ15245.1"/>
    <property type="molecule type" value="Genomic_DNA"/>
</dbReference>
<dbReference type="AlphaFoldDB" id="A0A2M7S6Q9"/>
<dbReference type="InterPro" id="IPR047589">
    <property type="entry name" value="DUF11_rpt"/>
</dbReference>
<dbReference type="Pfam" id="PF01345">
    <property type="entry name" value="DUF11"/>
    <property type="match status" value="1"/>
</dbReference>
<keyword evidence="1" id="KW-0732">Signal</keyword>
<dbReference type="Gene3D" id="2.60.40.740">
    <property type="match status" value="1"/>
</dbReference>
<organism evidence="3 4">
    <name type="scientific">Candidatus Desantisbacteria bacterium CG_4_10_14_0_8_um_filter_48_22</name>
    <dbReference type="NCBI Taxonomy" id="1974543"/>
    <lineage>
        <taxon>Bacteria</taxon>
        <taxon>Candidatus Desantisiibacteriota</taxon>
    </lineage>
</organism>
<feature type="domain" description="DUF11" evidence="2">
    <location>
        <begin position="79"/>
        <end position="150"/>
    </location>
</feature>
<evidence type="ECO:0000313" key="4">
    <source>
        <dbReference type="Proteomes" id="UP000229307"/>
    </source>
</evidence>
<sequence>MFNRMVVGLVVGLLVGLVAGSAMAATDITNTCTGQYTVTGLSTALSGLDTAVGRLQVSPALVIAKSINNLRSGQSDPNSVNMLSGDTLQFDITWSNDGEASADTVVFSDYVPSGMTFITGTETFTSAQNCTNPAISESGGMITFSCTAAAGTDPGAKAQGAFSFRVNVN</sequence>
<dbReference type="InterPro" id="IPR001434">
    <property type="entry name" value="OmcB-like_DUF11"/>
</dbReference>
<comment type="caution">
    <text evidence="3">The sequence shown here is derived from an EMBL/GenBank/DDBJ whole genome shotgun (WGS) entry which is preliminary data.</text>
</comment>
<dbReference type="Proteomes" id="UP000229307">
    <property type="component" value="Unassembled WGS sequence"/>
</dbReference>